<accession>A0A0F9HHU8</accession>
<evidence type="ECO:0000313" key="1">
    <source>
        <dbReference type="EMBL" id="KKL74732.1"/>
    </source>
</evidence>
<dbReference type="EMBL" id="LAZR01024560">
    <property type="protein sequence ID" value="KKL74732.1"/>
    <property type="molecule type" value="Genomic_DNA"/>
</dbReference>
<dbReference type="AlphaFoldDB" id="A0A0F9HHU8"/>
<name>A0A0F9HHU8_9ZZZZ</name>
<gene>
    <name evidence="1" type="ORF">LCGC14_2061980</name>
</gene>
<feature type="non-terminal residue" evidence="1">
    <location>
        <position position="1"/>
    </location>
</feature>
<sequence length="26" mass="2900">EIGGFLKKMLILTNVDPIIKNICKPT</sequence>
<protein>
    <submittedName>
        <fullName evidence="1">Uncharacterized protein</fullName>
    </submittedName>
</protein>
<reference evidence="1" key="1">
    <citation type="journal article" date="2015" name="Nature">
        <title>Complex archaea that bridge the gap between prokaryotes and eukaryotes.</title>
        <authorList>
            <person name="Spang A."/>
            <person name="Saw J.H."/>
            <person name="Jorgensen S.L."/>
            <person name="Zaremba-Niedzwiedzka K."/>
            <person name="Martijn J."/>
            <person name="Lind A.E."/>
            <person name="van Eijk R."/>
            <person name="Schleper C."/>
            <person name="Guy L."/>
            <person name="Ettema T.J."/>
        </authorList>
    </citation>
    <scope>NUCLEOTIDE SEQUENCE</scope>
</reference>
<organism evidence="1">
    <name type="scientific">marine sediment metagenome</name>
    <dbReference type="NCBI Taxonomy" id="412755"/>
    <lineage>
        <taxon>unclassified sequences</taxon>
        <taxon>metagenomes</taxon>
        <taxon>ecological metagenomes</taxon>
    </lineage>
</organism>
<comment type="caution">
    <text evidence="1">The sequence shown here is derived from an EMBL/GenBank/DDBJ whole genome shotgun (WGS) entry which is preliminary data.</text>
</comment>
<proteinExistence type="predicted"/>